<dbReference type="InterPro" id="IPR001810">
    <property type="entry name" value="F-box_dom"/>
</dbReference>
<evidence type="ECO:0000256" key="1">
    <source>
        <dbReference type="ARBA" id="ARBA00022786"/>
    </source>
</evidence>
<dbReference type="Gene3D" id="3.80.10.10">
    <property type="entry name" value="Ribonuclease Inhibitor"/>
    <property type="match status" value="2"/>
</dbReference>
<dbReference type="PROSITE" id="PS50181">
    <property type="entry name" value="FBOX"/>
    <property type="match status" value="1"/>
</dbReference>
<dbReference type="InterPro" id="IPR006553">
    <property type="entry name" value="Leu-rich_rpt_Cys-con_subtyp"/>
</dbReference>
<protein>
    <submittedName>
        <fullName evidence="4">F-box/LRR-repeat protein 20-like</fullName>
    </submittedName>
</protein>
<dbReference type="PANTHER" id="PTHR13382:SF7">
    <property type="entry name" value="LEUCINE-RICH REPEAT-CONTAINING PROTEIN"/>
    <property type="match status" value="1"/>
</dbReference>
<keyword evidence="3" id="KW-1185">Reference proteome</keyword>
<organism evidence="3 4">
    <name type="scientific">Priapulus caudatus</name>
    <name type="common">Priapulid worm</name>
    <dbReference type="NCBI Taxonomy" id="37621"/>
    <lineage>
        <taxon>Eukaryota</taxon>
        <taxon>Metazoa</taxon>
        <taxon>Ecdysozoa</taxon>
        <taxon>Scalidophora</taxon>
        <taxon>Priapulida</taxon>
        <taxon>Priapulimorpha</taxon>
        <taxon>Priapulimorphida</taxon>
        <taxon>Priapulidae</taxon>
        <taxon>Priapulus</taxon>
    </lineage>
</organism>
<dbReference type="Gene3D" id="1.20.1280.50">
    <property type="match status" value="1"/>
</dbReference>
<dbReference type="Proteomes" id="UP000695022">
    <property type="component" value="Unplaced"/>
</dbReference>
<dbReference type="SMART" id="SM00367">
    <property type="entry name" value="LRR_CC"/>
    <property type="match status" value="8"/>
</dbReference>
<accession>A0ABM1E7Z7</accession>
<keyword evidence="1" id="KW-0833">Ubl conjugation pathway</keyword>
<gene>
    <name evidence="4" type="primary">LOC106809669</name>
</gene>
<reference evidence="4" key="1">
    <citation type="submission" date="2025-08" db="UniProtKB">
        <authorList>
            <consortium name="RefSeq"/>
        </authorList>
    </citation>
    <scope>IDENTIFICATION</scope>
</reference>
<dbReference type="Pfam" id="PF12937">
    <property type="entry name" value="F-box-like"/>
    <property type="match status" value="1"/>
</dbReference>
<dbReference type="InterPro" id="IPR050648">
    <property type="entry name" value="F-box_LRR-repeat"/>
</dbReference>
<dbReference type="RefSeq" id="XP_014668318.1">
    <property type="nucleotide sequence ID" value="XM_014812832.1"/>
</dbReference>
<proteinExistence type="predicted"/>
<feature type="domain" description="F-box" evidence="2">
    <location>
        <begin position="27"/>
        <end position="73"/>
    </location>
</feature>
<evidence type="ECO:0000259" key="2">
    <source>
        <dbReference type="PROSITE" id="PS50181"/>
    </source>
</evidence>
<dbReference type="Pfam" id="PF25372">
    <property type="entry name" value="DUF7885"/>
    <property type="match status" value="1"/>
</dbReference>
<name>A0ABM1E7Z7_PRICU</name>
<dbReference type="PANTHER" id="PTHR13382">
    <property type="entry name" value="MITOCHONDRIAL ATP SYNTHASE COUPLING FACTOR B"/>
    <property type="match status" value="1"/>
</dbReference>
<evidence type="ECO:0000313" key="3">
    <source>
        <dbReference type="Proteomes" id="UP000695022"/>
    </source>
</evidence>
<dbReference type="CDD" id="cd22115">
    <property type="entry name" value="F-box_FBXL2-like"/>
    <property type="match status" value="1"/>
</dbReference>
<sequence>MAKTSESVHSLRTQKGITRITSDNDDSMINKKLPKELLLRVFSYLDVVSLCRCAQVSKYWNILALDGSNWQRVDLFEFQCDIEGVVLENLSKRCGGFLKKLSLLGCQIVGDGAMRTFAAECNNIEELTLTNCKKISDSTCGSLSRHCKKLRVLKLDSCAQITDNSLKALGEGCQGLEQVNISWCHKISDNGLTSLAKGCLKLHLLIVKGCPQGIADEGMQNVAEGCHKLEFLCISGCTALTDASLVALGQGCTELRTLEMAGCNQFQDAGFQSLARSCHELRRLDMEECVLITDATLGHLSMGCPKLEKLASVQVSAKPTLATPCDVFSPRTTVHAIWRGHLPPTFAGGNRLDVRKRANSAARECEVAIDHQHVPMRRKFQGADIAINDHDYDTSSQ</sequence>
<dbReference type="GeneID" id="106809669"/>
<dbReference type="SUPFAM" id="SSF52047">
    <property type="entry name" value="RNI-like"/>
    <property type="match status" value="1"/>
</dbReference>
<dbReference type="InterPro" id="IPR057207">
    <property type="entry name" value="FBXL15_LRR"/>
</dbReference>
<dbReference type="SMART" id="SM00256">
    <property type="entry name" value="FBOX"/>
    <property type="match status" value="1"/>
</dbReference>
<evidence type="ECO:0000313" key="4">
    <source>
        <dbReference type="RefSeq" id="XP_014668318.1"/>
    </source>
</evidence>
<dbReference type="InterPro" id="IPR032675">
    <property type="entry name" value="LRR_dom_sf"/>
</dbReference>